<dbReference type="Proteomes" id="UP000193040">
    <property type="component" value="Unassembled WGS sequence"/>
</dbReference>
<gene>
    <name evidence="9" type="ORF">B5M45_01320</name>
</gene>
<dbReference type="PANTHER" id="PTHR12001:SF85">
    <property type="entry name" value="SHORT CHAIN ISOPRENYL DIPHOSPHATE SYNTHASE"/>
    <property type="match status" value="1"/>
</dbReference>
<dbReference type="GO" id="GO:0006355">
    <property type="term" value="P:regulation of DNA-templated transcription"/>
    <property type="evidence" value="ECO:0007669"/>
    <property type="project" value="InterPro"/>
</dbReference>
<organism evidence="9 10">
    <name type="scientific">Mycobacterium simiae</name>
    <name type="common">Mycobacterium habana</name>
    <dbReference type="NCBI Taxonomy" id="1784"/>
    <lineage>
        <taxon>Bacteria</taxon>
        <taxon>Bacillati</taxon>
        <taxon>Actinomycetota</taxon>
        <taxon>Actinomycetes</taxon>
        <taxon>Mycobacteriales</taxon>
        <taxon>Mycobacteriaceae</taxon>
        <taxon>Mycobacterium</taxon>
        <taxon>Mycobacterium simiae complex</taxon>
    </lineage>
</organism>
<evidence type="ECO:0000256" key="1">
    <source>
        <dbReference type="ARBA" id="ARBA00001946"/>
    </source>
</evidence>
<dbReference type="SFLD" id="SFLDG01017">
    <property type="entry name" value="Polyprenyl_Transferase_Like"/>
    <property type="match status" value="1"/>
</dbReference>
<evidence type="ECO:0000256" key="7">
    <source>
        <dbReference type="RuleBase" id="RU004466"/>
    </source>
</evidence>
<dbReference type="SFLD" id="SFLDS00005">
    <property type="entry name" value="Isoprenoid_Synthase_Type_I"/>
    <property type="match status" value="1"/>
</dbReference>
<feature type="domain" description="Sigma-54 factor interaction" evidence="8">
    <location>
        <begin position="77"/>
        <end position="235"/>
    </location>
</feature>
<name>A0A1X0YGU4_MYCSI</name>
<keyword evidence="5" id="KW-0479">Metal-binding</keyword>
<proteinExistence type="inferred from homology"/>
<comment type="pathway">
    <text evidence="2">Isoprenoid biosynthesis.</text>
</comment>
<dbReference type="InterPro" id="IPR008949">
    <property type="entry name" value="Isoprenoid_synthase_dom_sf"/>
</dbReference>
<reference evidence="9 10" key="1">
    <citation type="submission" date="2017-03" db="EMBL/GenBank/DDBJ databases">
        <title>Genomic insights into Mycobacterium simiae human colonization.</title>
        <authorList>
            <person name="Steffani J.L."/>
            <person name="Brunck M.E."/>
            <person name="Cruz E."/>
            <person name="Montiel R."/>
            <person name="Barona F."/>
        </authorList>
    </citation>
    <scope>NUCLEOTIDE SEQUENCE [LARGE SCALE GENOMIC DNA]</scope>
    <source>
        <strain evidence="9 10">MsiGto</strain>
    </source>
</reference>
<comment type="cofactor">
    <cofactor evidence="1">
        <name>Mg(2+)</name>
        <dbReference type="ChEBI" id="CHEBI:18420"/>
    </cofactor>
</comment>
<protein>
    <submittedName>
        <fullName evidence="9">Geranylgeranyl pyrophosphate synthase</fullName>
    </submittedName>
</protein>
<comment type="caution">
    <text evidence="9">The sequence shown here is derived from an EMBL/GenBank/DDBJ whole genome shotgun (WGS) entry which is preliminary data.</text>
</comment>
<dbReference type="GO" id="GO:0005524">
    <property type="term" value="F:ATP binding"/>
    <property type="evidence" value="ECO:0007669"/>
    <property type="project" value="InterPro"/>
</dbReference>
<dbReference type="PROSITE" id="PS00444">
    <property type="entry name" value="POLYPRENYL_SYNTHASE_2"/>
    <property type="match status" value="1"/>
</dbReference>
<evidence type="ECO:0000313" key="10">
    <source>
        <dbReference type="Proteomes" id="UP000193040"/>
    </source>
</evidence>
<evidence type="ECO:0000256" key="2">
    <source>
        <dbReference type="ARBA" id="ARBA00005128"/>
    </source>
</evidence>
<evidence type="ECO:0000256" key="6">
    <source>
        <dbReference type="ARBA" id="ARBA00022842"/>
    </source>
</evidence>
<evidence type="ECO:0000256" key="3">
    <source>
        <dbReference type="ARBA" id="ARBA00006706"/>
    </source>
</evidence>
<dbReference type="STRING" id="1784.VC42_03815"/>
<dbReference type="GO" id="GO:0046872">
    <property type="term" value="F:metal ion binding"/>
    <property type="evidence" value="ECO:0007669"/>
    <property type="project" value="UniProtKB-KW"/>
</dbReference>
<dbReference type="AlphaFoldDB" id="A0A1X0YGU4"/>
<dbReference type="SUPFAM" id="SSF48576">
    <property type="entry name" value="Terpenoid synthases"/>
    <property type="match status" value="1"/>
</dbReference>
<evidence type="ECO:0000256" key="4">
    <source>
        <dbReference type="ARBA" id="ARBA00022679"/>
    </source>
</evidence>
<dbReference type="InterPro" id="IPR000092">
    <property type="entry name" value="Polyprenyl_synt"/>
</dbReference>
<evidence type="ECO:0000259" key="8">
    <source>
        <dbReference type="PROSITE" id="PS50045"/>
    </source>
</evidence>
<dbReference type="PROSITE" id="PS00723">
    <property type="entry name" value="POLYPRENYL_SYNTHASE_1"/>
    <property type="match status" value="1"/>
</dbReference>
<dbReference type="GO" id="GO:0008299">
    <property type="term" value="P:isoprenoid biosynthetic process"/>
    <property type="evidence" value="ECO:0007669"/>
    <property type="project" value="InterPro"/>
</dbReference>
<dbReference type="InterPro" id="IPR033749">
    <property type="entry name" value="Polyprenyl_synt_CS"/>
</dbReference>
<dbReference type="InterPro" id="IPR054885">
    <property type="entry name" value="FPP_synthase"/>
</dbReference>
<dbReference type="Pfam" id="PF00348">
    <property type="entry name" value="polyprenyl_synt"/>
    <property type="match status" value="1"/>
</dbReference>
<dbReference type="CDD" id="cd00685">
    <property type="entry name" value="Trans_IPPS_HT"/>
    <property type="match status" value="1"/>
</dbReference>
<accession>A0A1X0YGU4</accession>
<dbReference type="NCBIfam" id="NF042416">
    <property type="entry name" value="GFPPS_Mycobact"/>
    <property type="match status" value="1"/>
</dbReference>
<evidence type="ECO:0000256" key="5">
    <source>
        <dbReference type="ARBA" id="ARBA00022723"/>
    </source>
</evidence>
<dbReference type="GO" id="GO:0004659">
    <property type="term" value="F:prenyltransferase activity"/>
    <property type="evidence" value="ECO:0007669"/>
    <property type="project" value="InterPro"/>
</dbReference>
<dbReference type="RefSeq" id="WP_084947066.1">
    <property type="nucleotide sequence ID" value="NZ_MZZM01000003.1"/>
</dbReference>
<dbReference type="EMBL" id="MZZM01000003">
    <property type="protein sequence ID" value="ORJ64430.1"/>
    <property type="molecule type" value="Genomic_DNA"/>
</dbReference>
<comment type="similarity">
    <text evidence="3 7">Belongs to the FPP/GGPP synthase family.</text>
</comment>
<dbReference type="PANTHER" id="PTHR12001">
    <property type="entry name" value="GERANYLGERANYL PYROPHOSPHATE SYNTHASE"/>
    <property type="match status" value="1"/>
</dbReference>
<keyword evidence="10" id="KW-1185">Reference proteome</keyword>
<keyword evidence="4 7" id="KW-0808">Transferase</keyword>
<dbReference type="InterPro" id="IPR002078">
    <property type="entry name" value="Sigma_54_int"/>
</dbReference>
<dbReference type="Gene3D" id="1.10.600.10">
    <property type="entry name" value="Farnesyl Diphosphate Synthase"/>
    <property type="match status" value="1"/>
</dbReference>
<evidence type="ECO:0000313" key="9">
    <source>
        <dbReference type="EMBL" id="ORJ64430.1"/>
    </source>
</evidence>
<keyword evidence="6" id="KW-0460">Magnesium</keyword>
<sequence>MPRQKGGGALSVKSPAAAATVEFTGAIAEQLRRYLHDRRTETAYIGDDYAALIAALEEFVLSGGKRLRPAFAYWGWRAVADAEPNSEVLLLFSALELLQACALVHDDVIDDSATRRGRPTVHVRFATLHRDRKWQGSADRFGISAAILLGDLALAWADDIVFGADLTPATQRRVLRVWSDIRTEVLGGQYLDIVAEASAAESIASAMNVDRFKTACYTVARPLQLGAAAAADRPDVQAVFAQAGIDLGVAFQLRDDVLGVFGDPAVTGKPSGDDLRSGKRTVLLAEAIELADKSDPLAANLLRSSIGAPLTDVQVDELREVIESVGALAAAEHRIATLTEGALQALAAAPISAPAKAGLSELAKAATNRSA</sequence>
<dbReference type="PROSITE" id="PS50045">
    <property type="entry name" value="SIGMA54_INTERACT_4"/>
    <property type="match status" value="1"/>
</dbReference>